<proteinExistence type="predicted"/>
<feature type="transmembrane region" description="Helical" evidence="6">
    <location>
        <begin position="33"/>
        <end position="51"/>
    </location>
</feature>
<feature type="transmembrane region" description="Helical" evidence="6">
    <location>
        <begin position="209"/>
        <end position="228"/>
    </location>
</feature>
<feature type="transmembrane region" description="Helical" evidence="6">
    <location>
        <begin position="248"/>
        <end position="278"/>
    </location>
</feature>
<dbReference type="GO" id="GO:0032153">
    <property type="term" value="C:cell division site"/>
    <property type="evidence" value="ECO:0007669"/>
    <property type="project" value="TreeGrafter"/>
</dbReference>
<feature type="transmembrane region" description="Helical" evidence="6">
    <location>
        <begin position="126"/>
        <end position="143"/>
    </location>
</feature>
<organism evidence="7 8">
    <name type="scientific">Candidatus Gottesmanbacteria bacterium RBG_16_38_7b</name>
    <dbReference type="NCBI Taxonomy" id="1798372"/>
    <lineage>
        <taxon>Bacteria</taxon>
        <taxon>Candidatus Gottesmaniibacteriota</taxon>
    </lineage>
</organism>
<feature type="transmembrane region" description="Helical" evidence="6">
    <location>
        <begin position="7"/>
        <end position="27"/>
    </location>
</feature>
<keyword evidence="4 6" id="KW-1133">Transmembrane helix</keyword>
<dbReference type="Proteomes" id="UP000177396">
    <property type="component" value="Unassembled WGS sequence"/>
</dbReference>
<dbReference type="GO" id="GO:0015648">
    <property type="term" value="F:lipid-linked peptidoglycan transporter activity"/>
    <property type="evidence" value="ECO:0007669"/>
    <property type="project" value="TreeGrafter"/>
</dbReference>
<gene>
    <name evidence="7" type="ORF">A2153_06260</name>
</gene>
<dbReference type="InterPro" id="IPR018365">
    <property type="entry name" value="Cell_cycle_FtsW-rel_CS"/>
</dbReference>
<evidence type="ECO:0008006" key="9">
    <source>
        <dbReference type="Google" id="ProtNLM"/>
    </source>
</evidence>
<feature type="transmembrane region" description="Helical" evidence="6">
    <location>
        <begin position="323"/>
        <end position="348"/>
    </location>
</feature>
<dbReference type="Pfam" id="PF01098">
    <property type="entry name" value="FTSW_RODA_SPOVE"/>
    <property type="match status" value="1"/>
</dbReference>
<accession>A0A1F5YKI3</accession>
<sequence>MNYFRRLDPFLLLPSLSISGISIFLLLSTSPNLAGPQLIYSLIGVFLYLMFTSLDIRFIPKYTFQFYIFSVIFLLIIFLLPQIRGAHRWIDFGFFVLQPSEILKPLIIITFASFLSKDNQPGPVSIVGYTLGFLPFLVLIFLQPDLGNAIIYLSFFTGLLIISGVYISILLTGFLSFFILLPGIWLILKDYQKQRLFSFINPNLDPSGAGYNAIQSMIAIGSGGLAGLGLGRGTQSRLLFLPEYQTDFIFASLVESLGFFGGFILLILYIIILVRILLIALNSEYRLGRLLAVGIFCQIFAQIFINIAMNLGLLPITGITLPLLSYGGSSIVSTYISLGLISSLTSVIPKKLLVIR</sequence>
<comment type="caution">
    <text evidence="7">The sequence shown here is derived from an EMBL/GenBank/DDBJ whole genome shotgun (WGS) entry which is preliminary data.</text>
</comment>
<feature type="transmembrane region" description="Helical" evidence="6">
    <location>
        <begin position="63"/>
        <end position="80"/>
    </location>
</feature>
<feature type="transmembrane region" description="Helical" evidence="6">
    <location>
        <begin position="92"/>
        <end position="114"/>
    </location>
</feature>
<evidence type="ECO:0000256" key="3">
    <source>
        <dbReference type="ARBA" id="ARBA00022960"/>
    </source>
</evidence>
<evidence type="ECO:0000313" key="8">
    <source>
        <dbReference type="Proteomes" id="UP000177396"/>
    </source>
</evidence>
<evidence type="ECO:0000256" key="2">
    <source>
        <dbReference type="ARBA" id="ARBA00022692"/>
    </source>
</evidence>
<feature type="transmembrane region" description="Helical" evidence="6">
    <location>
        <begin position="155"/>
        <end position="188"/>
    </location>
</feature>
<evidence type="ECO:0000256" key="5">
    <source>
        <dbReference type="ARBA" id="ARBA00023136"/>
    </source>
</evidence>
<dbReference type="GO" id="GO:0008360">
    <property type="term" value="P:regulation of cell shape"/>
    <property type="evidence" value="ECO:0007669"/>
    <property type="project" value="UniProtKB-KW"/>
</dbReference>
<keyword evidence="2 6" id="KW-0812">Transmembrane</keyword>
<evidence type="ECO:0000256" key="6">
    <source>
        <dbReference type="SAM" id="Phobius"/>
    </source>
</evidence>
<dbReference type="InterPro" id="IPR001182">
    <property type="entry name" value="FtsW/RodA"/>
</dbReference>
<dbReference type="GO" id="GO:0051301">
    <property type="term" value="P:cell division"/>
    <property type="evidence" value="ECO:0007669"/>
    <property type="project" value="InterPro"/>
</dbReference>
<dbReference type="GO" id="GO:0005886">
    <property type="term" value="C:plasma membrane"/>
    <property type="evidence" value="ECO:0007669"/>
    <property type="project" value="TreeGrafter"/>
</dbReference>
<keyword evidence="5 6" id="KW-0472">Membrane</keyword>
<evidence type="ECO:0000313" key="7">
    <source>
        <dbReference type="EMBL" id="OGG00655.1"/>
    </source>
</evidence>
<evidence type="ECO:0000256" key="1">
    <source>
        <dbReference type="ARBA" id="ARBA00004141"/>
    </source>
</evidence>
<dbReference type="PANTHER" id="PTHR30474">
    <property type="entry name" value="CELL CYCLE PROTEIN"/>
    <property type="match status" value="1"/>
</dbReference>
<comment type="subcellular location">
    <subcellularLocation>
        <location evidence="1">Membrane</location>
        <topology evidence="1">Multi-pass membrane protein</topology>
    </subcellularLocation>
</comment>
<name>A0A1F5YKI3_9BACT</name>
<dbReference type="EMBL" id="MFJB01000020">
    <property type="protein sequence ID" value="OGG00655.1"/>
    <property type="molecule type" value="Genomic_DNA"/>
</dbReference>
<feature type="transmembrane region" description="Helical" evidence="6">
    <location>
        <begin position="290"/>
        <end position="311"/>
    </location>
</feature>
<dbReference type="AlphaFoldDB" id="A0A1F5YKI3"/>
<dbReference type="PANTHER" id="PTHR30474:SF1">
    <property type="entry name" value="PEPTIDOGLYCAN GLYCOSYLTRANSFERASE MRDB"/>
    <property type="match status" value="1"/>
</dbReference>
<protein>
    <recommendedName>
        <fullName evidence="9">Rod shape-determining protein RodA</fullName>
    </recommendedName>
</protein>
<reference evidence="7 8" key="1">
    <citation type="journal article" date="2016" name="Nat. Commun.">
        <title>Thousands of microbial genomes shed light on interconnected biogeochemical processes in an aquifer system.</title>
        <authorList>
            <person name="Anantharaman K."/>
            <person name="Brown C.T."/>
            <person name="Hug L.A."/>
            <person name="Sharon I."/>
            <person name="Castelle C.J."/>
            <person name="Probst A.J."/>
            <person name="Thomas B.C."/>
            <person name="Singh A."/>
            <person name="Wilkins M.J."/>
            <person name="Karaoz U."/>
            <person name="Brodie E.L."/>
            <person name="Williams K.H."/>
            <person name="Hubbard S.S."/>
            <person name="Banfield J.F."/>
        </authorList>
    </citation>
    <scope>NUCLEOTIDE SEQUENCE [LARGE SCALE GENOMIC DNA]</scope>
</reference>
<keyword evidence="3" id="KW-0133">Cell shape</keyword>
<dbReference type="PROSITE" id="PS00428">
    <property type="entry name" value="FTSW_RODA_SPOVE"/>
    <property type="match status" value="1"/>
</dbReference>
<evidence type="ECO:0000256" key="4">
    <source>
        <dbReference type="ARBA" id="ARBA00022989"/>
    </source>
</evidence>